<dbReference type="EMBL" id="FOZP01000007">
    <property type="protein sequence ID" value="SFS69558.1"/>
    <property type="molecule type" value="Genomic_DNA"/>
</dbReference>
<gene>
    <name evidence="2" type="ORF">SAMN04488006_2638</name>
</gene>
<evidence type="ECO:0000256" key="1">
    <source>
        <dbReference type="ARBA" id="ARBA00022723"/>
    </source>
</evidence>
<dbReference type="InterPro" id="IPR007837">
    <property type="entry name" value="DinB"/>
</dbReference>
<keyword evidence="3" id="KW-1185">Reference proteome</keyword>
<dbReference type="RefSeq" id="WP_090227867.1">
    <property type="nucleotide sequence ID" value="NZ_FOZP01000007.1"/>
</dbReference>
<dbReference type="Proteomes" id="UP000199312">
    <property type="component" value="Unassembled WGS sequence"/>
</dbReference>
<keyword evidence="1" id="KW-0479">Metal-binding</keyword>
<evidence type="ECO:0000313" key="3">
    <source>
        <dbReference type="Proteomes" id="UP000199312"/>
    </source>
</evidence>
<accession>A0A1I6RYJ0</accession>
<dbReference type="OrthoDB" id="1162179at2"/>
<dbReference type="PANTHER" id="PTHR39473:SF1">
    <property type="entry name" value="DINB-LIKE DOMAIN-CONTAINING PROTEIN"/>
    <property type="match status" value="1"/>
</dbReference>
<dbReference type="PANTHER" id="PTHR39473">
    <property type="match status" value="1"/>
</dbReference>
<evidence type="ECO:0000313" key="2">
    <source>
        <dbReference type="EMBL" id="SFS69558.1"/>
    </source>
</evidence>
<sequence>MKTYCKQNLEELKKLVIKLSDQEYTYGSKLLSNATIGQHVRHILEFYQSVLDGLDSKIINYDNRKRNLLIETNKDVVIEVIESICSKLTMEFSDALCYLEGNFSENEKNETLIKTTVFRELAYCLEHSIHHQALIKVGLLELNKASFIDENFGLAPATIRYKRKCVQ</sequence>
<name>A0A1I6RYJ0_9FLAO</name>
<dbReference type="STRING" id="593133.SAMN04488006_2638"/>
<dbReference type="Pfam" id="PF05163">
    <property type="entry name" value="DinB"/>
    <property type="match status" value="1"/>
</dbReference>
<dbReference type="AlphaFoldDB" id="A0A1I6RYJ0"/>
<dbReference type="GO" id="GO:0046872">
    <property type="term" value="F:metal ion binding"/>
    <property type="evidence" value="ECO:0007669"/>
    <property type="project" value="UniProtKB-KW"/>
</dbReference>
<proteinExistence type="predicted"/>
<protein>
    <submittedName>
        <fullName evidence="2">DinB family protein</fullName>
    </submittedName>
</protein>
<reference evidence="3" key="1">
    <citation type="submission" date="2016-10" db="EMBL/GenBank/DDBJ databases">
        <authorList>
            <person name="Varghese N."/>
            <person name="Submissions S."/>
        </authorList>
    </citation>
    <scope>NUCLEOTIDE SEQUENCE [LARGE SCALE GENOMIC DNA]</scope>
    <source>
        <strain evidence="3">DSM 24450</strain>
    </source>
</reference>
<organism evidence="2 3">
    <name type="scientific">Lutibacter maritimus</name>
    <dbReference type="NCBI Taxonomy" id="593133"/>
    <lineage>
        <taxon>Bacteria</taxon>
        <taxon>Pseudomonadati</taxon>
        <taxon>Bacteroidota</taxon>
        <taxon>Flavobacteriia</taxon>
        <taxon>Flavobacteriales</taxon>
        <taxon>Flavobacteriaceae</taxon>
        <taxon>Lutibacter</taxon>
    </lineage>
</organism>